<dbReference type="AlphaFoldDB" id="A0A1M7L7D9"/>
<keyword evidence="1" id="KW-0472">Membrane</keyword>
<keyword evidence="1" id="KW-1133">Transmembrane helix</keyword>
<keyword evidence="1" id="KW-0812">Transmembrane</keyword>
<gene>
    <name evidence="2" type="ORF">SAMN04487860_11213</name>
</gene>
<evidence type="ECO:0000313" key="2">
    <source>
        <dbReference type="EMBL" id="SHM73897.1"/>
    </source>
</evidence>
<dbReference type="RefSeq" id="WP_072951694.1">
    <property type="nucleotide sequence ID" value="NZ_FRCT01000012.1"/>
</dbReference>
<organism evidence="2 3">
    <name type="scientific">Ruminococcus flavefaciens</name>
    <dbReference type="NCBI Taxonomy" id="1265"/>
    <lineage>
        <taxon>Bacteria</taxon>
        <taxon>Bacillati</taxon>
        <taxon>Bacillota</taxon>
        <taxon>Clostridia</taxon>
        <taxon>Eubacteriales</taxon>
        <taxon>Oscillospiraceae</taxon>
        <taxon>Ruminococcus</taxon>
    </lineage>
</organism>
<sequence>MSIKDTDESQVMGTEETAETSKNNHKKLKYGTMFYVTIVLVVAIVVVLNIMLGLIAKRKPMKFDITPDNRYELTEQSINAMKSLKKDVDIVFTCDRDYFVKKGNEIEEGYASQGIAIEIPFEIIPELIDKYSLYAAQGEGSVNVKYVNMDGDPDIINRYKDNYDGDIGYNSMIVASGEKVEVFSANELLNMIYPDQSTMTFNFVGESTITSAILNVTDAHPVKVAFIKTMNGASVYNSETYSQVISSFENLLLAKNGYECTDIDISTDELDPNLYDMAVIYAPSVDFTEPLINKLDEFLKNGGNYDRNLIYVPDLSSTSLNNIEDFLADWSLKIESNIIIDEKNAETYASNIYVNVNDPDSVGKLPNEKLPVIAPFSREITVLKKNNEDVVKEVLKSCDESYTVDMKDMQTVTGKEGARAVVVRSQKQRNEQFKSMSSSVLVIGSSAITNGTYLTQSSAYNNGNVILNIINTMTGKENGVIIPDKALQQSYISASKTEAKVIKVIVVWVIPFIVAAVGVIVLLRRRNK</sequence>
<dbReference type="OrthoDB" id="1863469at2"/>
<feature type="transmembrane region" description="Helical" evidence="1">
    <location>
        <begin position="505"/>
        <end position="523"/>
    </location>
</feature>
<evidence type="ECO:0000313" key="3">
    <source>
        <dbReference type="Proteomes" id="UP000184394"/>
    </source>
</evidence>
<protein>
    <submittedName>
        <fullName evidence="2">ABC-type uncharacterized transport system</fullName>
    </submittedName>
</protein>
<dbReference type="EMBL" id="FRCT01000012">
    <property type="protein sequence ID" value="SHM73897.1"/>
    <property type="molecule type" value="Genomic_DNA"/>
</dbReference>
<name>A0A1M7L7D9_RUMFL</name>
<feature type="transmembrane region" description="Helical" evidence="1">
    <location>
        <begin position="32"/>
        <end position="56"/>
    </location>
</feature>
<evidence type="ECO:0000256" key="1">
    <source>
        <dbReference type="SAM" id="Phobius"/>
    </source>
</evidence>
<reference evidence="2 3" key="1">
    <citation type="submission" date="2016-11" db="EMBL/GenBank/DDBJ databases">
        <authorList>
            <person name="Jaros S."/>
            <person name="Januszkiewicz K."/>
            <person name="Wedrychowicz H."/>
        </authorList>
    </citation>
    <scope>NUCLEOTIDE SEQUENCE [LARGE SCALE GENOMIC DNA]</scope>
    <source>
        <strain evidence="2 3">Y1</strain>
    </source>
</reference>
<dbReference type="Proteomes" id="UP000184394">
    <property type="component" value="Unassembled WGS sequence"/>
</dbReference>
<proteinExistence type="predicted"/>
<accession>A0A1M7L7D9</accession>